<dbReference type="InterPro" id="IPR051615">
    <property type="entry name" value="Transcr_Regulatory_Elem"/>
</dbReference>
<evidence type="ECO:0000256" key="3">
    <source>
        <dbReference type="ARBA" id="ARBA00022833"/>
    </source>
</evidence>
<comment type="subcellular location">
    <subcellularLocation>
        <location evidence="1">Nucleus</location>
    </subcellularLocation>
</comment>
<evidence type="ECO:0000313" key="10">
    <source>
        <dbReference type="EMBL" id="ORX49166.1"/>
    </source>
</evidence>
<keyword evidence="6" id="KW-0804">Transcription</keyword>
<dbReference type="SUPFAM" id="SSF57701">
    <property type="entry name" value="Zn2/Cys6 DNA-binding domain"/>
    <property type="match status" value="1"/>
</dbReference>
<keyword evidence="7" id="KW-0539">Nucleus</keyword>
<name>A0A1X2GBP3_9FUNG</name>
<dbReference type="GO" id="GO:0000981">
    <property type="term" value="F:DNA-binding transcription factor activity, RNA polymerase II-specific"/>
    <property type="evidence" value="ECO:0007669"/>
    <property type="project" value="InterPro"/>
</dbReference>
<feature type="domain" description="Zn(2)-C6 fungal-type" evidence="9">
    <location>
        <begin position="6"/>
        <end position="38"/>
    </location>
</feature>
<dbReference type="PROSITE" id="PS00463">
    <property type="entry name" value="ZN2_CY6_FUNGAL_1"/>
    <property type="match status" value="1"/>
</dbReference>
<dbReference type="OrthoDB" id="2369992at2759"/>
<comment type="caution">
    <text evidence="10">The sequence shown here is derived from an EMBL/GenBank/DDBJ whole genome shotgun (WGS) entry which is preliminary data.</text>
</comment>
<dbReference type="Gene3D" id="4.10.240.10">
    <property type="entry name" value="Zn(2)-C6 fungal-type DNA-binding domain"/>
    <property type="match status" value="1"/>
</dbReference>
<evidence type="ECO:0000313" key="11">
    <source>
        <dbReference type="Proteomes" id="UP000242146"/>
    </source>
</evidence>
<evidence type="ECO:0000259" key="9">
    <source>
        <dbReference type="PROSITE" id="PS50048"/>
    </source>
</evidence>
<evidence type="ECO:0000256" key="2">
    <source>
        <dbReference type="ARBA" id="ARBA00022723"/>
    </source>
</evidence>
<dbReference type="PROSITE" id="PS50048">
    <property type="entry name" value="ZN2_CY6_FUNGAL_2"/>
    <property type="match status" value="1"/>
</dbReference>
<dbReference type="InterPro" id="IPR001138">
    <property type="entry name" value="Zn2Cys6_DnaBD"/>
</dbReference>
<dbReference type="Proteomes" id="UP000242146">
    <property type="component" value="Unassembled WGS sequence"/>
</dbReference>
<organism evidence="10 11">
    <name type="scientific">Hesseltinella vesiculosa</name>
    <dbReference type="NCBI Taxonomy" id="101127"/>
    <lineage>
        <taxon>Eukaryota</taxon>
        <taxon>Fungi</taxon>
        <taxon>Fungi incertae sedis</taxon>
        <taxon>Mucoromycota</taxon>
        <taxon>Mucoromycotina</taxon>
        <taxon>Mucoromycetes</taxon>
        <taxon>Mucorales</taxon>
        <taxon>Cunninghamellaceae</taxon>
        <taxon>Hesseltinella</taxon>
    </lineage>
</organism>
<dbReference type="PANTHER" id="PTHR31313">
    <property type="entry name" value="TY1 ENHANCER ACTIVATOR"/>
    <property type="match status" value="1"/>
</dbReference>
<proteinExistence type="predicted"/>
<keyword evidence="2" id="KW-0479">Metal-binding</keyword>
<evidence type="ECO:0000256" key="1">
    <source>
        <dbReference type="ARBA" id="ARBA00004123"/>
    </source>
</evidence>
<evidence type="ECO:0000256" key="4">
    <source>
        <dbReference type="ARBA" id="ARBA00023015"/>
    </source>
</evidence>
<accession>A0A1X2GBP3</accession>
<dbReference type="CDD" id="cd00067">
    <property type="entry name" value="GAL4"/>
    <property type="match status" value="1"/>
</dbReference>
<feature type="region of interest" description="Disordered" evidence="8">
    <location>
        <begin position="100"/>
        <end position="119"/>
    </location>
</feature>
<dbReference type="GO" id="GO:0003677">
    <property type="term" value="F:DNA binding"/>
    <property type="evidence" value="ECO:0007669"/>
    <property type="project" value="UniProtKB-KW"/>
</dbReference>
<dbReference type="AlphaFoldDB" id="A0A1X2GBP3"/>
<dbReference type="EMBL" id="MCGT01000027">
    <property type="protein sequence ID" value="ORX49166.1"/>
    <property type="molecule type" value="Genomic_DNA"/>
</dbReference>
<feature type="compositionally biased region" description="Pro residues" evidence="8">
    <location>
        <begin position="422"/>
        <end position="440"/>
    </location>
</feature>
<protein>
    <recommendedName>
        <fullName evidence="9">Zn(2)-C6 fungal-type domain-containing protein</fullName>
    </recommendedName>
</protein>
<reference evidence="10 11" key="1">
    <citation type="submission" date="2016-07" db="EMBL/GenBank/DDBJ databases">
        <title>Pervasive Adenine N6-methylation of Active Genes in Fungi.</title>
        <authorList>
            <consortium name="DOE Joint Genome Institute"/>
            <person name="Mondo S.J."/>
            <person name="Dannebaum R.O."/>
            <person name="Kuo R.C."/>
            <person name="Labutti K."/>
            <person name="Haridas S."/>
            <person name="Kuo A."/>
            <person name="Salamov A."/>
            <person name="Ahrendt S.R."/>
            <person name="Lipzen A."/>
            <person name="Sullivan W."/>
            <person name="Andreopoulos W.B."/>
            <person name="Clum A."/>
            <person name="Lindquist E."/>
            <person name="Daum C."/>
            <person name="Ramamoorthy G.K."/>
            <person name="Gryganskyi A."/>
            <person name="Culley D."/>
            <person name="Magnuson J.K."/>
            <person name="James T.Y."/>
            <person name="O'Malley M.A."/>
            <person name="Stajich J.E."/>
            <person name="Spatafora J.W."/>
            <person name="Visel A."/>
            <person name="Grigoriev I.V."/>
        </authorList>
    </citation>
    <scope>NUCLEOTIDE SEQUENCE [LARGE SCALE GENOMIC DNA]</scope>
    <source>
        <strain evidence="10 11">NRRL 3301</strain>
    </source>
</reference>
<evidence type="ECO:0000256" key="8">
    <source>
        <dbReference type="SAM" id="MobiDB-lite"/>
    </source>
</evidence>
<gene>
    <name evidence="10" type="ORF">DM01DRAFT_1385298</name>
</gene>
<evidence type="ECO:0000256" key="5">
    <source>
        <dbReference type="ARBA" id="ARBA00023125"/>
    </source>
</evidence>
<keyword evidence="3" id="KW-0862">Zinc</keyword>
<evidence type="ECO:0000256" key="6">
    <source>
        <dbReference type="ARBA" id="ARBA00023163"/>
    </source>
</evidence>
<keyword evidence="5" id="KW-0238">DNA-binding</keyword>
<dbReference type="CDD" id="cd12148">
    <property type="entry name" value="fungal_TF_MHR"/>
    <property type="match status" value="1"/>
</dbReference>
<sequence length="757" mass="86651">MLKSISCTECRKQHRKCVRTNQSVECVRCFRMHLDCVMPSADHLQDQDETVDGSKQLRQMKASVAVLQSTIQQLELQMHQLQQPPDRLDDMDTASIGSQATTASLTPSSSTSSATSLTQPGHPLELFTLQQYLQDMYTHVSAEPHPPLLMQVVTSSSPSPLLHHPPRPDDLLLEKGKEWKVTFVDGRWQIDTGIKSMAELLQLQTKLYRQLSPFQGVSRFLEIELSQVDRHRQSVFQMSARVARNHLLLPPSTPVAWDRSRVPTMAFHIPNRVVNSLIKLHFQFFHDYLPFVYKDAYLAHLRQLKDPMQCPLTTALCSYVCCGYYKDIPPIKDLPWFNNSQDRRTVAEYFYERCRAVLDDIYDDPNRRLETVMCINILKRFLMNTLRVSEMRKLDTIAYLICMDLKNHYKHAQLVDLEGQPFPSPTPASPGSPPSSPSASPPTVSIAEHAVFARHYAFSAWAHVCLDFFTPDGPDLEGYHKSWDLIPLLPLPGESNTLRQYLEMQSHYFALVLAPAVYNLFEHIQTALLGYRVAFDLEIFLRFQSCTREWWQRLPPEFRLCDDPDDPDTIRQAIRDCEDDVKLVLYVFYLDLVTSCYVCLPRAKSMSADNDPGLLQQIQSMCVNASLEAAEMLMLIMARLDANISYSQFVGDVFLFVAVDILAHHAQSDDPDLVRKAKDKLAACFQVLENADFMEGHRVDLAASPLTHSLLDSNAAMFHLYNQYPQPRYALLYDLCRFLSPLNGYMPRTQRLETMCP</sequence>
<evidence type="ECO:0000256" key="7">
    <source>
        <dbReference type="ARBA" id="ARBA00023242"/>
    </source>
</evidence>
<dbReference type="PANTHER" id="PTHR31313:SF81">
    <property type="entry name" value="TY1 ENHANCER ACTIVATOR"/>
    <property type="match status" value="1"/>
</dbReference>
<keyword evidence="4" id="KW-0805">Transcription regulation</keyword>
<feature type="region of interest" description="Disordered" evidence="8">
    <location>
        <begin position="420"/>
        <end position="442"/>
    </location>
</feature>
<keyword evidence="11" id="KW-1185">Reference proteome</keyword>
<dbReference type="GO" id="GO:0005634">
    <property type="term" value="C:nucleus"/>
    <property type="evidence" value="ECO:0007669"/>
    <property type="project" value="UniProtKB-SubCell"/>
</dbReference>
<dbReference type="InterPro" id="IPR036864">
    <property type="entry name" value="Zn2-C6_fun-type_DNA-bd_sf"/>
</dbReference>
<dbReference type="GO" id="GO:0008270">
    <property type="term" value="F:zinc ion binding"/>
    <property type="evidence" value="ECO:0007669"/>
    <property type="project" value="InterPro"/>
</dbReference>